<comment type="caution">
    <text evidence="2">The sequence shown here is derived from an EMBL/GenBank/DDBJ whole genome shotgun (WGS) entry which is preliminary data.</text>
</comment>
<gene>
    <name evidence="2" type="ORF">BDV95DRAFT_443813</name>
</gene>
<accession>A0A7C8IKB5</accession>
<dbReference type="Pfam" id="PF22939">
    <property type="entry name" value="WHD_GPIID"/>
    <property type="match status" value="1"/>
</dbReference>
<dbReference type="EMBL" id="JAADJZ010000001">
    <property type="protein sequence ID" value="KAF2878612.1"/>
    <property type="molecule type" value="Genomic_DNA"/>
</dbReference>
<dbReference type="InterPro" id="IPR054471">
    <property type="entry name" value="GPIID_WHD"/>
</dbReference>
<feature type="non-terminal residue" evidence="2">
    <location>
        <position position="119"/>
    </location>
</feature>
<dbReference type="PANTHER" id="PTHR10039:SF15">
    <property type="entry name" value="NACHT DOMAIN-CONTAINING PROTEIN"/>
    <property type="match status" value="1"/>
</dbReference>
<feature type="non-terminal residue" evidence="2">
    <location>
        <position position="1"/>
    </location>
</feature>
<sequence length="119" mass="13061">LSDKTTAKEVKQTLATLSKGAAALNGAYREALERIEGQQAGHSRLAKHVLSWITFAKRPLTTAEICCSLAVESDEAELDLENKPDVEDLVSVCAGLVVVDQESAVIRLVHYTTQEYFER</sequence>
<evidence type="ECO:0000259" key="1">
    <source>
        <dbReference type="Pfam" id="PF22939"/>
    </source>
</evidence>
<evidence type="ECO:0000313" key="3">
    <source>
        <dbReference type="Proteomes" id="UP000481861"/>
    </source>
</evidence>
<organism evidence="2 3">
    <name type="scientific">Massariosphaeria phaeospora</name>
    <dbReference type="NCBI Taxonomy" id="100035"/>
    <lineage>
        <taxon>Eukaryota</taxon>
        <taxon>Fungi</taxon>
        <taxon>Dikarya</taxon>
        <taxon>Ascomycota</taxon>
        <taxon>Pezizomycotina</taxon>
        <taxon>Dothideomycetes</taxon>
        <taxon>Pleosporomycetidae</taxon>
        <taxon>Pleosporales</taxon>
        <taxon>Pleosporales incertae sedis</taxon>
        <taxon>Massariosphaeria</taxon>
    </lineage>
</organism>
<name>A0A7C8IKB5_9PLEO</name>
<dbReference type="AlphaFoldDB" id="A0A7C8IKB5"/>
<feature type="domain" description="GPI inositol-deacylase winged helix" evidence="1">
    <location>
        <begin position="40"/>
        <end position="117"/>
    </location>
</feature>
<keyword evidence="3" id="KW-1185">Reference proteome</keyword>
<protein>
    <recommendedName>
        <fullName evidence="1">GPI inositol-deacylase winged helix domain-containing protein</fullName>
    </recommendedName>
</protein>
<proteinExistence type="predicted"/>
<dbReference type="Proteomes" id="UP000481861">
    <property type="component" value="Unassembled WGS sequence"/>
</dbReference>
<dbReference type="OrthoDB" id="195446at2759"/>
<reference evidence="2 3" key="1">
    <citation type="submission" date="2020-01" db="EMBL/GenBank/DDBJ databases">
        <authorList>
            <consortium name="DOE Joint Genome Institute"/>
            <person name="Haridas S."/>
            <person name="Albert R."/>
            <person name="Binder M."/>
            <person name="Bloem J."/>
            <person name="Labutti K."/>
            <person name="Salamov A."/>
            <person name="Andreopoulos B."/>
            <person name="Baker S.E."/>
            <person name="Barry K."/>
            <person name="Bills G."/>
            <person name="Bluhm B.H."/>
            <person name="Cannon C."/>
            <person name="Castanera R."/>
            <person name="Culley D.E."/>
            <person name="Daum C."/>
            <person name="Ezra D."/>
            <person name="Gonzalez J.B."/>
            <person name="Henrissat B."/>
            <person name="Kuo A."/>
            <person name="Liang C."/>
            <person name="Lipzen A."/>
            <person name="Lutzoni F."/>
            <person name="Magnuson J."/>
            <person name="Mondo S."/>
            <person name="Nolan M."/>
            <person name="Ohm R."/>
            <person name="Pangilinan J."/>
            <person name="Park H.-J.H."/>
            <person name="Ramirez L."/>
            <person name="Alfaro M."/>
            <person name="Sun H."/>
            <person name="Tritt A."/>
            <person name="Yoshinaga Y."/>
            <person name="Zwiers L.-H.L."/>
            <person name="Turgeon B.G."/>
            <person name="Goodwin S.B."/>
            <person name="Spatafora J.W."/>
            <person name="Crous P.W."/>
            <person name="Grigoriev I.V."/>
        </authorList>
    </citation>
    <scope>NUCLEOTIDE SEQUENCE [LARGE SCALE GENOMIC DNA]</scope>
    <source>
        <strain evidence="2 3">CBS 611.86</strain>
    </source>
</reference>
<dbReference type="PANTHER" id="PTHR10039">
    <property type="entry name" value="AMELOGENIN"/>
    <property type="match status" value="1"/>
</dbReference>
<evidence type="ECO:0000313" key="2">
    <source>
        <dbReference type="EMBL" id="KAF2878612.1"/>
    </source>
</evidence>